<feature type="compositionally biased region" description="Polar residues" evidence="1">
    <location>
        <begin position="33"/>
        <end position="50"/>
    </location>
</feature>
<evidence type="ECO:0000313" key="3">
    <source>
        <dbReference type="EMBL" id="KAF7827107.1"/>
    </source>
</evidence>
<feature type="compositionally biased region" description="Basic and acidic residues" evidence="1">
    <location>
        <begin position="53"/>
        <end position="67"/>
    </location>
</feature>
<proteinExistence type="predicted"/>
<dbReference type="EMBL" id="JAAIUW010000006">
    <property type="protein sequence ID" value="KAF7827107.1"/>
    <property type="molecule type" value="Genomic_DNA"/>
</dbReference>
<feature type="region of interest" description="Disordered" evidence="1">
    <location>
        <begin position="536"/>
        <end position="625"/>
    </location>
</feature>
<feature type="compositionally biased region" description="Basic and acidic residues" evidence="1">
    <location>
        <begin position="562"/>
        <end position="581"/>
    </location>
</feature>
<evidence type="ECO:0000259" key="2">
    <source>
        <dbReference type="Pfam" id="PF14111"/>
    </source>
</evidence>
<dbReference type="AlphaFoldDB" id="A0A834WL77"/>
<reference evidence="3" key="1">
    <citation type="submission" date="2020-09" db="EMBL/GenBank/DDBJ databases">
        <title>Genome-Enabled Discovery of Anthraquinone Biosynthesis in Senna tora.</title>
        <authorList>
            <person name="Kang S.-H."/>
            <person name="Pandey R.P."/>
            <person name="Lee C.-M."/>
            <person name="Sim J.-S."/>
            <person name="Jeong J.-T."/>
            <person name="Choi B.-S."/>
            <person name="Jung M."/>
            <person name="Ginzburg D."/>
            <person name="Zhao K."/>
            <person name="Won S.Y."/>
            <person name="Oh T.-J."/>
            <person name="Yu Y."/>
            <person name="Kim N.-H."/>
            <person name="Lee O.R."/>
            <person name="Lee T.-H."/>
            <person name="Bashyal P."/>
            <person name="Kim T.-S."/>
            <person name="Lee W.-H."/>
            <person name="Kawkins C."/>
            <person name="Kim C.-K."/>
            <person name="Kim J.S."/>
            <person name="Ahn B.O."/>
            <person name="Rhee S.Y."/>
            <person name="Sohng J.K."/>
        </authorList>
    </citation>
    <scope>NUCLEOTIDE SEQUENCE</scope>
    <source>
        <tissue evidence="3">Leaf</tissue>
    </source>
</reference>
<feature type="compositionally biased region" description="Basic residues" evidence="1">
    <location>
        <begin position="68"/>
        <end position="81"/>
    </location>
</feature>
<sequence length="625" mass="68749">MALLMDGEENPKTGEDTPTTTAILKDGEDNPKTGENNPMTTAILKVTSTIKEIIQRGKAERGKLIERNKKRRPRKQNKRKTRSDGGRKGDDNYSRSGERSTSKDVLEPQHRNEPSNRNTAKDGGRNEVSISTLEQGPLPKCPKTISFGTLDPMVKPQPLNNPPLIENNTKNNDPPMVKSVVIPMSKDEEQLMCSKWEHCVIVRLWGKILDQNTLMRKLENTWKLKLTPRLLNIGLGFFVISFGCVEDRWKALLHGITFIDGHFLSVRPWLPRFIPMIALSEAVSPVWIKIDSLLIEFFEKSMLVKIGICLGDFVGIDHPTHNLELARYARICVILDLNNPPPPNLSIGGFLQSFTIEGTSGFCQGCGKICHSSAACPRQQTTPIIPFPVGEDDWVTVNRRKGRKPAENRTNSKFENFNPDPNGPGILGPNPLGSGSQANSSKSPTIHKDTSPTKPAHLQGKGIDTFSKIKSKSTSTTPPTDPLANSSVLPAGSKATPLPRLNISQIRQSLAEIIPESSAPLSRKGKMPISPTPIPPSYSEAPIHLQPPNALTCGNPRTPKTSTEEKTALKENVETQSKLERTTPPTLVQKNHPLPTFRAETIPASLALPQASSGLENPRDEPEPK</sequence>
<feature type="compositionally biased region" description="Basic and acidic residues" evidence="1">
    <location>
        <begin position="82"/>
        <end position="125"/>
    </location>
</feature>
<evidence type="ECO:0000256" key="1">
    <source>
        <dbReference type="SAM" id="MobiDB-lite"/>
    </source>
</evidence>
<accession>A0A834WL77</accession>
<dbReference type="InterPro" id="IPR040256">
    <property type="entry name" value="At4g02000-like"/>
</dbReference>
<feature type="region of interest" description="Disordered" evidence="1">
    <location>
        <begin position="1"/>
        <end position="172"/>
    </location>
</feature>
<dbReference type="Proteomes" id="UP000634136">
    <property type="component" value="Unassembled WGS sequence"/>
</dbReference>
<dbReference type="InterPro" id="IPR025558">
    <property type="entry name" value="DUF4283"/>
</dbReference>
<name>A0A834WL77_9FABA</name>
<organism evidence="3 4">
    <name type="scientific">Senna tora</name>
    <dbReference type="NCBI Taxonomy" id="362788"/>
    <lineage>
        <taxon>Eukaryota</taxon>
        <taxon>Viridiplantae</taxon>
        <taxon>Streptophyta</taxon>
        <taxon>Embryophyta</taxon>
        <taxon>Tracheophyta</taxon>
        <taxon>Spermatophyta</taxon>
        <taxon>Magnoliopsida</taxon>
        <taxon>eudicotyledons</taxon>
        <taxon>Gunneridae</taxon>
        <taxon>Pentapetalae</taxon>
        <taxon>rosids</taxon>
        <taxon>fabids</taxon>
        <taxon>Fabales</taxon>
        <taxon>Fabaceae</taxon>
        <taxon>Caesalpinioideae</taxon>
        <taxon>Cassia clade</taxon>
        <taxon>Senna</taxon>
    </lineage>
</organism>
<feature type="domain" description="DUF4283" evidence="2">
    <location>
        <begin position="194"/>
        <end position="276"/>
    </location>
</feature>
<feature type="compositionally biased region" description="Low complexity" evidence="1">
    <location>
        <begin position="418"/>
        <end position="436"/>
    </location>
</feature>
<dbReference type="PANTHER" id="PTHR31286:SF99">
    <property type="entry name" value="DUF4283 DOMAIN-CONTAINING PROTEIN"/>
    <property type="match status" value="1"/>
</dbReference>
<keyword evidence="4" id="KW-1185">Reference proteome</keyword>
<comment type="caution">
    <text evidence="3">The sequence shown here is derived from an EMBL/GenBank/DDBJ whole genome shotgun (WGS) entry which is preliminary data.</text>
</comment>
<evidence type="ECO:0000313" key="4">
    <source>
        <dbReference type="Proteomes" id="UP000634136"/>
    </source>
</evidence>
<dbReference type="PANTHER" id="PTHR31286">
    <property type="entry name" value="GLYCINE-RICH CELL WALL STRUCTURAL PROTEIN 1.8-LIKE"/>
    <property type="match status" value="1"/>
</dbReference>
<feature type="region of interest" description="Disordered" evidence="1">
    <location>
        <begin position="401"/>
        <end position="500"/>
    </location>
</feature>
<dbReference type="Pfam" id="PF14111">
    <property type="entry name" value="DUF4283"/>
    <property type="match status" value="1"/>
</dbReference>
<protein>
    <recommendedName>
        <fullName evidence="2">DUF4283 domain-containing protein</fullName>
    </recommendedName>
</protein>
<dbReference type="OrthoDB" id="913867at2759"/>
<gene>
    <name evidence="3" type="ORF">G2W53_018271</name>
</gene>